<gene>
    <name evidence="6" type="ORF">MJAP1_003731</name>
</gene>
<evidence type="ECO:0000313" key="6">
    <source>
        <dbReference type="EMBL" id="WFD40742.1"/>
    </source>
</evidence>
<dbReference type="InterPro" id="IPR001680">
    <property type="entry name" value="WD40_rpt"/>
</dbReference>
<keyword evidence="7" id="KW-1185">Reference proteome</keyword>
<accession>A0AAF0F544</accession>
<dbReference type="SUPFAM" id="SSF81383">
    <property type="entry name" value="F-box domain"/>
    <property type="match status" value="1"/>
</dbReference>
<organism evidence="6 7">
    <name type="scientific">Malassezia japonica</name>
    <dbReference type="NCBI Taxonomy" id="223818"/>
    <lineage>
        <taxon>Eukaryota</taxon>
        <taxon>Fungi</taxon>
        <taxon>Dikarya</taxon>
        <taxon>Basidiomycota</taxon>
        <taxon>Ustilaginomycotina</taxon>
        <taxon>Malasseziomycetes</taxon>
        <taxon>Malasseziales</taxon>
        <taxon>Malasseziaceae</taxon>
        <taxon>Malassezia</taxon>
    </lineage>
</organism>
<dbReference type="PROSITE" id="PS00678">
    <property type="entry name" value="WD_REPEATS_1"/>
    <property type="match status" value="1"/>
</dbReference>
<dbReference type="Proteomes" id="UP001217754">
    <property type="component" value="Chromosome 7"/>
</dbReference>
<evidence type="ECO:0000313" key="7">
    <source>
        <dbReference type="Proteomes" id="UP001217754"/>
    </source>
</evidence>
<dbReference type="Gene3D" id="1.20.1280.50">
    <property type="match status" value="1"/>
</dbReference>
<dbReference type="GeneID" id="85227382"/>
<evidence type="ECO:0000259" key="5">
    <source>
        <dbReference type="PROSITE" id="PS50181"/>
    </source>
</evidence>
<dbReference type="InterPro" id="IPR015943">
    <property type="entry name" value="WD40/YVTN_repeat-like_dom_sf"/>
</dbReference>
<dbReference type="InterPro" id="IPR036322">
    <property type="entry name" value="WD40_repeat_dom_sf"/>
</dbReference>
<keyword evidence="1 3" id="KW-0853">WD repeat</keyword>
<feature type="repeat" description="WD" evidence="3">
    <location>
        <begin position="151"/>
        <end position="166"/>
    </location>
</feature>
<dbReference type="InterPro" id="IPR001810">
    <property type="entry name" value="F-box_dom"/>
</dbReference>
<feature type="region of interest" description="Disordered" evidence="4">
    <location>
        <begin position="190"/>
        <end position="215"/>
    </location>
</feature>
<reference evidence="6" key="1">
    <citation type="submission" date="2023-03" db="EMBL/GenBank/DDBJ databases">
        <title>Mating type loci evolution in Malassezia.</title>
        <authorList>
            <person name="Coelho M.A."/>
        </authorList>
    </citation>
    <scope>NUCLEOTIDE SEQUENCE</scope>
    <source>
        <strain evidence="6">CBS 9431</strain>
    </source>
</reference>
<dbReference type="PROSITE" id="PS50082">
    <property type="entry name" value="WD_REPEATS_2"/>
    <property type="match status" value="1"/>
</dbReference>
<evidence type="ECO:0000256" key="2">
    <source>
        <dbReference type="ARBA" id="ARBA00022737"/>
    </source>
</evidence>
<dbReference type="AlphaFoldDB" id="A0AAF0F544"/>
<dbReference type="InterPro" id="IPR036047">
    <property type="entry name" value="F-box-like_dom_sf"/>
</dbReference>
<protein>
    <recommendedName>
        <fullName evidence="5">F-box domain-containing protein</fullName>
    </recommendedName>
</protein>
<dbReference type="EMBL" id="CP119964">
    <property type="protein sequence ID" value="WFD40742.1"/>
    <property type="molecule type" value="Genomic_DNA"/>
</dbReference>
<feature type="domain" description="F-box" evidence="5">
    <location>
        <begin position="9"/>
        <end position="55"/>
    </location>
</feature>
<name>A0AAF0F544_9BASI</name>
<sequence length="583" mass="63780">MRSLGASEKRSVVRVPVEVWERIFRLLDAEDIVRVRSAMRTMYYAGTSLSLWRQLCARREKEAPLPAMPGHVHPRSLLASTSQVTASLAHSLERVVVHAERLQRRWDSDGAMPTRVIRFRAHVNRITSLKLVVGDTRISARTGRVQTEYWLVTGSVDGFVRVWDVNKALRQGGRLDVTHDFHVDHEEAIDDTSTCDEDERRRTSTDGSLSDDPTNEIKRNARAFLLAEVDTQGDITSLDAQLHPDRRALMIAVGSYYSAAGCLLYDLHLRTMPHVMDLRASLDPPQWSGTQCVSLLGDAVAVGTYLGSIHVLDTRSGERTVLERTERGSIAALQLFPKHVLAVTRVGLLEVYARDVPAPTPAVPLVSQTLAQRALLSVAISAPQPSQCGNLARVADWGDDAPRPPLSVLVVDQAGLTHFVMDPSPGAAFPYSMPRVHARIPVPGERLIGASLGASGHRAILASSLGGLPPVCAMRSYTATRPEASRLRPLRPTPDTQVPTESGEARLSRSPSFTAPRVEERSERRRTHRVDSFSSTASTNSTAPSPSSRIDMLTESVLDEAHGLVCLASVRGAVWIADYGASL</sequence>
<dbReference type="PROSITE" id="PS50181">
    <property type="entry name" value="FBOX"/>
    <property type="match status" value="1"/>
</dbReference>
<dbReference type="RefSeq" id="XP_060123639.1">
    <property type="nucleotide sequence ID" value="XM_060267656.1"/>
</dbReference>
<dbReference type="InterPro" id="IPR019775">
    <property type="entry name" value="WD40_repeat_CS"/>
</dbReference>
<feature type="compositionally biased region" description="Low complexity" evidence="4">
    <location>
        <begin position="532"/>
        <end position="548"/>
    </location>
</feature>
<evidence type="ECO:0000256" key="1">
    <source>
        <dbReference type="ARBA" id="ARBA00022574"/>
    </source>
</evidence>
<evidence type="ECO:0000256" key="3">
    <source>
        <dbReference type="PROSITE-ProRule" id="PRU00221"/>
    </source>
</evidence>
<dbReference type="SUPFAM" id="SSF50978">
    <property type="entry name" value="WD40 repeat-like"/>
    <property type="match status" value="1"/>
</dbReference>
<feature type="region of interest" description="Disordered" evidence="4">
    <location>
        <begin position="480"/>
        <end position="548"/>
    </location>
</feature>
<dbReference type="Gene3D" id="2.130.10.10">
    <property type="entry name" value="YVTN repeat-like/Quinoprotein amine dehydrogenase"/>
    <property type="match status" value="1"/>
</dbReference>
<keyword evidence="2" id="KW-0677">Repeat</keyword>
<proteinExistence type="predicted"/>
<evidence type="ECO:0000256" key="4">
    <source>
        <dbReference type="SAM" id="MobiDB-lite"/>
    </source>
</evidence>